<name>A0AAV5FVK3_ELECO</name>
<dbReference type="AlphaFoldDB" id="A0AAV5FVK3"/>
<feature type="chain" id="PRO_5043461773" evidence="1">
    <location>
        <begin position="23"/>
        <end position="165"/>
    </location>
</feature>
<evidence type="ECO:0000313" key="2">
    <source>
        <dbReference type="EMBL" id="GJN38595.1"/>
    </source>
</evidence>
<reference evidence="2" key="2">
    <citation type="submission" date="2021-12" db="EMBL/GenBank/DDBJ databases">
        <title>Resequencing data analysis of finger millet.</title>
        <authorList>
            <person name="Hatakeyama M."/>
            <person name="Aluri S."/>
            <person name="Balachadran M.T."/>
            <person name="Sivarajan S.R."/>
            <person name="Poveda L."/>
            <person name="Shimizu-Inatsugi R."/>
            <person name="Schlapbach R."/>
            <person name="Sreeman S.M."/>
            <person name="Shimizu K.K."/>
        </authorList>
    </citation>
    <scope>NUCLEOTIDE SEQUENCE</scope>
</reference>
<organism evidence="2 3">
    <name type="scientific">Eleusine coracana subsp. coracana</name>
    <dbReference type="NCBI Taxonomy" id="191504"/>
    <lineage>
        <taxon>Eukaryota</taxon>
        <taxon>Viridiplantae</taxon>
        <taxon>Streptophyta</taxon>
        <taxon>Embryophyta</taxon>
        <taxon>Tracheophyta</taxon>
        <taxon>Spermatophyta</taxon>
        <taxon>Magnoliopsida</taxon>
        <taxon>Liliopsida</taxon>
        <taxon>Poales</taxon>
        <taxon>Poaceae</taxon>
        <taxon>PACMAD clade</taxon>
        <taxon>Chloridoideae</taxon>
        <taxon>Cynodonteae</taxon>
        <taxon>Eleusininae</taxon>
        <taxon>Eleusine</taxon>
    </lineage>
</organism>
<feature type="signal peptide" evidence="1">
    <location>
        <begin position="1"/>
        <end position="22"/>
    </location>
</feature>
<dbReference type="Proteomes" id="UP001054889">
    <property type="component" value="Unassembled WGS sequence"/>
</dbReference>
<sequence>MAGTSRISHLLLTLCTVSVVASASTSNTTADAFLSCLAAAIPSPPFHMPSSPSYTALFLSSVRNLRFVSPGTPRPLAIVAPTEPAAHPRVRCGRRHGVRLRNNVTSYAKARVWGEKYFKGTSRASLLYRLQRDGAPFDCMVITIEFTVEASVLLHLLTIVLVPDS</sequence>
<gene>
    <name evidence="2" type="primary">gb27653</name>
    <name evidence="2" type="ORF">PR202_gb27653</name>
</gene>
<proteinExistence type="predicted"/>
<dbReference type="InterPro" id="IPR016167">
    <property type="entry name" value="FAD-bd_PCMH_sub1"/>
</dbReference>
<protein>
    <submittedName>
        <fullName evidence="2">Uncharacterized protein</fullName>
    </submittedName>
</protein>
<evidence type="ECO:0000313" key="3">
    <source>
        <dbReference type="Proteomes" id="UP001054889"/>
    </source>
</evidence>
<keyword evidence="3" id="KW-1185">Reference proteome</keyword>
<dbReference type="Gene3D" id="3.30.43.10">
    <property type="entry name" value="Uridine Diphospho-n-acetylenolpyruvylglucosamine Reductase, domain 2"/>
    <property type="match status" value="1"/>
</dbReference>
<dbReference type="EMBL" id="BQKI01000097">
    <property type="protein sequence ID" value="GJN38595.1"/>
    <property type="molecule type" value="Genomic_DNA"/>
</dbReference>
<accession>A0AAV5FVK3</accession>
<comment type="caution">
    <text evidence="2">The sequence shown here is derived from an EMBL/GenBank/DDBJ whole genome shotgun (WGS) entry which is preliminary data.</text>
</comment>
<reference evidence="2" key="1">
    <citation type="journal article" date="2018" name="DNA Res.">
        <title>Multiple hybrid de novo genome assembly of finger millet, an orphan allotetraploid crop.</title>
        <authorList>
            <person name="Hatakeyama M."/>
            <person name="Aluri S."/>
            <person name="Balachadran M.T."/>
            <person name="Sivarajan S.R."/>
            <person name="Patrignani A."/>
            <person name="Gruter S."/>
            <person name="Poveda L."/>
            <person name="Shimizu-Inatsugi R."/>
            <person name="Baeten J."/>
            <person name="Francoijs K.J."/>
            <person name="Nataraja K.N."/>
            <person name="Reddy Y.A.N."/>
            <person name="Phadnis S."/>
            <person name="Ravikumar R.L."/>
            <person name="Schlapbach R."/>
            <person name="Sreeman S.M."/>
            <person name="Shimizu K.K."/>
        </authorList>
    </citation>
    <scope>NUCLEOTIDE SEQUENCE</scope>
</reference>
<evidence type="ECO:0000256" key="1">
    <source>
        <dbReference type="SAM" id="SignalP"/>
    </source>
</evidence>
<keyword evidence="1" id="KW-0732">Signal</keyword>